<keyword evidence="2" id="KW-1185">Reference proteome</keyword>
<evidence type="ECO:0000313" key="2">
    <source>
        <dbReference type="Proteomes" id="UP000029221"/>
    </source>
</evidence>
<dbReference type="AlphaFoldDB" id="A0A090Q3S4"/>
<comment type="caution">
    <text evidence="1">The sequence shown here is derived from an EMBL/GenBank/DDBJ whole genome shotgun (WGS) entry which is preliminary data.</text>
</comment>
<dbReference type="EMBL" id="BBML01000003">
    <property type="protein sequence ID" value="GAK96847.1"/>
    <property type="molecule type" value="Genomic_DNA"/>
</dbReference>
<proteinExistence type="predicted"/>
<name>A0A090Q3S4_9FLAO</name>
<accession>A0A090Q3S4</accession>
<dbReference type="Proteomes" id="UP000029221">
    <property type="component" value="Unassembled WGS sequence"/>
</dbReference>
<gene>
    <name evidence="1" type="ORF">JCM19294_1156</name>
</gene>
<protein>
    <submittedName>
        <fullName evidence="1">Uncharacterized protein</fullName>
    </submittedName>
</protein>
<evidence type="ECO:0000313" key="1">
    <source>
        <dbReference type="EMBL" id="GAK96847.1"/>
    </source>
</evidence>
<sequence>MRVYPCFYKGRWYVAASKKVLNLRSAQQLFNLNSRNENIIHSNIKIDNDKFIQAIHTNTLLGAGYRLIMCKKTLKSIKDHWIYEALRIKGKSINNAA</sequence>
<organism evidence="1 2">
    <name type="scientific">Nonlabens tegetincola</name>
    <dbReference type="NCBI Taxonomy" id="323273"/>
    <lineage>
        <taxon>Bacteria</taxon>
        <taxon>Pseudomonadati</taxon>
        <taxon>Bacteroidota</taxon>
        <taxon>Flavobacteriia</taxon>
        <taxon>Flavobacteriales</taxon>
        <taxon>Flavobacteriaceae</taxon>
        <taxon>Nonlabens</taxon>
    </lineage>
</organism>
<reference evidence="1" key="1">
    <citation type="journal article" date="2014" name="Genome Announc.">
        <title>Draft Genome Sequences of Marine Flavobacterium Nonlabens Strains NR17, NR24, NR27, NR32, NR33, and Ara13.</title>
        <authorList>
            <person name="Nakanishi M."/>
            <person name="Meirelles P."/>
            <person name="Suzuki R."/>
            <person name="Takatani N."/>
            <person name="Mino S."/>
            <person name="Suda W."/>
            <person name="Oshima K."/>
            <person name="Hattori M."/>
            <person name="Ohkuma M."/>
            <person name="Hosokawa M."/>
            <person name="Miyashita K."/>
            <person name="Thompson F.L."/>
            <person name="Niwa A."/>
            <person name="Sawabe T."/>
            <person name="Sawabe T."/>
        </authorList>
    </citation>
    <scope>NUCLEOTIDE SEQUENCE [LARGE SCALE GENOMIC DNA]</scope>
    <source>
        <strain evidence="1">JCM 19294</strain>
    </source>
</reference>